<dbReference type="Proteomes" id="UP000050865">
    <property type="component" value="Unassembled WGS sequence"/>
</dbReference>
<evidence type="ECO:0008006" key="3">
    <source>
        <dbReference type="Google" id="ProtNLM"/>
    </source>
</evidence>
<protein>
    <recommendedName>
        <fullName evidence="3">DUF2187 domain-containing protein</fullName>
    </recommendedName>
</protein>
<comment type="caution">
    <text evidence="1">The sequence shown here is derived from an EMBL/GenBank/DDBJ whole genome shotgun (WGS) entry which is preliminary data.</text>
</comment>
<accession>A0A0R2F6A7</accession>
<dbReference type="AlphaFoldDB" id="A0A0R2F6A7"/>
<reference evidence="1 2" key="1">
    <citation type="journal article" date="2015" name="Genome Announc.">
        <title>Expanding the biotechnology potential of lactobacilli through comparative genomics of 213 strains and associated genera.</title>
        <authorList>
            <person name="Sun Z."/>
            <person name="Harris H.M."/>
            <person name="McCann A."/>
            <person name="Guo C."/>
            <person name="Argimon S."/>
            <person name="Zhang W."/>
            <person name="Yang X."/>
            <person name="Jeffery I.B."/>
            <person name="Cooney J.C."/>
            <person name="Kagawa T.F."/>
            <person name="Liu W."/>
            <person name="Song Y."/>
            <person name="Salvetti E."/>
            <person name="Wrobel A."/>
            <person name="Rasinkangas P."/>
            <person name="Parkhill J."/>
            <person name="Rea M.C."/>
            <person name="O'Sullivan O."/>
            <person name="Ritari J."/>
            <person name="Douillard F.P."/>
            <person name="Paul Ross R."/>
            <person name="Yang R."/>
            <person name="Briner A.E."/>
            <person name="Felis G.E."/>
            <person name="de Vos W.M."/>
            <person name="Barrangou R."/>
            <person name="Klaenhammer T.R."/>
            <person name="Caufield P.W."/>
            <person name="Cui Y."/>
            <person name="Zhang H."/>
            <person name="O'Toole P.W."/>
        </authorList>
    </citation>
    <scope>NUCLEOTIDE SEQUENCE [LARGE SCALE GENOMIC DNA]</scope>
    <source>
        <strain evidence="1 2">DSM 22697</strain>
    </source>
</reference>
<proteinExistence type="predicted"/>
<dbReference type="RefSeq" id="WP_056989407.1">
    <property type="nucleotide sequence ID" value="NZ_AYZJ01000029.1"/>
</dbReference>
<dbReference type="EMBL" id="AYZJ01000029">
    <property type="protein sequence ID" value="KRN22955.1"/>
    <property type="molecule type" value="Genomic_DNA"/>
</dbReference>
<sequence>MTTTVTKGAVVRCQANGNMEYPFIGTVVKRYENSAWVTIDEFDPRDQMNARDLLFQSVIALKKMTILKAGEPEPEPAAEEAAG</sequence>
<dbReference type="PATRIC" id="fig|1423730.4.peg.1670"/>
<evidence type="ECO:0000313" key="2">
    <source>
        <dbReference type="Proteomes" id="UP000050865"/>
    </source>
</evidence>
<keyword evidence="2" id="KW-1185">Reference proteome</keyword>
<dbReference type="STRING" id="1423730.FC75_GL001593"/>
<name>A0A0R2F6A7_9LACO</name>
<gene>
    <name evidence="1" type="ORF">FC75_GL001593</name>
</gene>
<organism evidence="1 2">
    <name type="scientific">Lacticaseibacillus camelliae DSM 22697 = JCM 13995</name>
    <dbReference type="NCBI Taxonomy" id="1423730"/>
    <lineage>
        <taxon>Bacteria</taxon>
        <taxon>Bacillati</taxon>
        <taxon>Bacillota</taxon>
        <taxon>Bacilli</taxon>
        <taxon>Lactobacillales</taxon>
        <taxon>Lactobacillaceae</taxon>
        <taxon>Lacticaseibacillus</taxon>
    </lineage>
</organism>
<evidence type="ECO:0000313" key="1">
    <source>
        <dbReference type="EMBL" id="KRN22955.1"/>
    </source>
</evidence>